<dbReference type="EMBL" id="SLZY01000002">
    <property type="protein sequence ID" value="TCS73304.1"/>
    <property type="molecule type" value="Genomic_DNA"/>
</dbReference>
<dbReference type="InterPro" id="IPR026031">
    <property type="entry name" value="Cyt_c_CcmB_bac"/>
</dbReference>
<dbReference type="PIRSF" id="PIRSF002764">
    <property type="entry name" value="CcmB"/>
    <property type="match status" value="1"/>
</dbReference>
<evidence type="ECO:0000256" key="12">
    <source>
        <dbReference type="PIRNR" id="PIRNR002764"/>
    </source>
</evidence>
<evidence type="ECO:0000313" key="14">
    <source>
        <dbReference type="EMBL" id="TCS73304.1"/>
    </source>
</evidence>
<dbReference type="PRINTS" id="PR01414">
    <property type="entry name" value="CCMBBIOGNSIS"/>
</dbReference>
<evidence type="ECO:0000256" key="13">
    <source>
        <dbReference type="SAM" id="Phobius"/>
    </source>
</evidence>
<feature type="transmembrane region" description="Helical" evidence="13">
    <location>
        <begin position="194"/>
        <end position="217"/>
    </location>
</feature>
<keyword evidence="9 12" id="KW-0201">Cytochrome c-type biogenesis</keyword>
<organism evidence="14 15">
    <name type="scientific">Sulfuritortus calidifontis</name>
    <dbReference type="NCBI Taxonomy" id="1914471"/>
    <lineage>
        <taxon>Bacteria</taxon>
        <taxon>Pseudomonadati</taxon>
        <taxon>Pseudomonadota</taxon>
        <taxon>Betaproteobacteria</taxon>
        <taxon>Nitrosomonadales</taxon>
        <taxon>Thiobacillaceae</taxon>
        <taxon>Sulfuritortus</taxon>
    </lineage>
</organism>
<evidence type="ECO:0000256" key="8">
    <source>
        <dbReference type="ARBA" id="ARBA00022692"/>
    </source>
</evidence>
<dbReference type="GO" id="GO:1903607">
    <property type="term" value="P:cytochrome c biosynthetic process"/>
    <property type="evidence" value="ECO:0007669"/>
    <property type="project" value="TreeGrafter"/>
</dbReference>
<dbReference type="Proteomes" id="UP000295135">
    <property type="component" value="Unassembled WGS sequence"/>
</dbReference>
<keyword evidence="10 13" id="KW-1133">Transmembrane helix</keyword>
<dbReference type="Pfam" id="PF03379">
    <property type="entry name" value="CcmB"/>
    <property type="match status" value="1"/>
</dbReference>
<proteinExistence type="inferred from homology"/>
<evidence type="ECO:0000313" key="15">
    <source>
        <dbReference type="Proteomes" id="UP000295135"/>
    </source>
</evidence>
<dbReference type="PANTHER" id="PTHR30070:SF1">
    <property type="entry name" value="CYTOCHROME C BIOGENESIS B-RELATED"/>
    <property type="match status" value="1"/>
</dbReference>
<feature type="transmembrane region" description="Helical" evidence="13">
    <location>
        <begin position="54"/>
        <end position="73"/>
    </location>
</feature>
<evidence type="ECO:0000256" key="7">
    <source>
        <dbReference type="ARBA" id="ARBA00022519"/>
    </source>
</evidence>
<feature type="transmembrane region" description="Helical" evidence="13">
    <location>
        <begin position="128"/>
        <end position="154"/>
    </location>
</feature>
<comment type="similarity">
    <text evidence="3 12">Belongs to the CcmB/CycW/HelB family.</text>
</comment>
<evidence type="ECO:0000256" key="1">
    <source>
        <dbReference type="ARBA" id="ARBA00002442"/>
    </source>
</evidence>
<comment type="function">
    <text evidence="1 12">Required for the export of heme to the periplasm for the biogenesis of c-type cytochromes.</text>
</comment>
<dbReference type="GO" id="GO:0015232">
    <property type="term" value="F:heme transmembrane transporter activity"/>
    <property type="evidence" value="ECO:0007669"/>
    <property type="project" value="InterPro"/>
</dbReference>
<dbReference type="GO" id="GO:0017004">
    <property type="term" value="P:cytochrome complex assembly"/>
    <property type="evidence" value="ECO:0007669"/>
    <property type="project" value="UniProtKB-KW"/>
</dbReference>
<feature type="transmembrane region" description="Helical" evidence="13">
    <location>
        <begin position="161"/>
        <end position="182"/>
    </location>
</feature>
<protein>
    <recommendedName>
        <fullName evidence="4 12">Heme exporter protein B</fullName>
    </recommendedName>
</protein>
<sequence>MGGFLFTVIRRDLLLAARRRGDWLTAQFFFVMVVSLFPLGIGPEPELLKRIAPGVVWVAATLASLLSLPRLFAEDHRDGSLEQMLLSPEPAVLLTLGKAAAHWLIYGIPLLVVTPVLGIQFALPVEAIGILVLSLALGTPILSLLGAVGAALTLGLRGGGVLLTLLILPLYVPALIFGAGAVDGVLAGTGAEANLSLLGAFFVLSLIVTPWVSAAALKVSME</sequence>
<dbReference type="PANTHER" id="PTHR30070">
    <property type="entry name" value="HEME EXPORTER PROTEIN B"/>
    <property type="match status" value="1"/>
</dbReference>
<gene>
    <name evidence="14" type="ORF">EDC61_10274</name>
</gene>
<keyword evidence="6 12" id="KW-1003">Cell membrane</keyword>
<comment type="caution">
    <text evidence="14">The sequence shown here is derived from an EMBL/GenBank/DDBJ whole genome shotgun (WGS) entry which is preliminary data.</text>
</comment>
<keyword evidence="11 12" id="KW-0472">Membrane</keyword>
<evidence type="ECO:0000256" key="4">
    <source>
        <dbReference type="ARBA" id="ARBA00016452"/>
    </source>
</evidence>
<accession>A0A4R3JXX5</accession>
<name>A0A4R3JXX5_9PROT</name>
<dbReference type="GO" id="GO:0005886">
    <property type="term" value="C:plasma membrane"/>
    <property type="evidence" value="ECO:0007669"/>
    <property type="project" value="UniProtKB-SubCell"/>
</dbReference>
<evidence type="ECO:0000256" key="2">
    <source>
        <dbReference type="ARBA" id="ARBA00004429"/>
    </source>
</evidence>
<evidence type="ECO:0000256" key="5">
    <source>
        <dbReference type="ARBA" id="ARBA00022448"/>
    </source>
</evidence>
<keyword evidence="8 13" id="KW-0812">Transmembrane</keyword>
<feature type="transmembrane region" description="Helical" evidence="13">
    <location>
        <begin position="21"/>
        <end position="42"/>
    </location>
</feature>
<evidence type="ECO:0000256" key="9">
    <source>
        <dbReference type="ARBA" id="ARBA00022748"/>
    </source>
</evidence>
<keyword evidence="5 12" id="KW-0813">Transport</keyword>
<evidence type="ECO:0000256" key="3">
    <source>
        <dbReference type="ARBA" id="ARBA00010544"/>
    </source>
</evidence>
<comment type="subcellular location">
    <subcellularLocation>
        <location evidence="2">Cell inner membrane</location>
        <topology evidence="2">Multi-pass membrane protein</topology>
    </subcellularLocation>
</comment>
<dbReference type="RefSeq" id="WP_126458455.1">
    <property type="nucleotide sequence ID" value="NZ_AP018721.1"/>
</dbReference>
<dbReference type="OrthoDB" id="9799895at2"/>
<keyword evidence="15" id="KW-1185">Reference proteome</keyword>
<dbReference type="InterPro" id="IPR003544">
    <property type="entry name" value="Cyt_c_biogenesis_CcmB"/>
</dbReference>
<dbReference type="AlphaFoldDB" id="A0A4R3JXX5"/>
<evidence type="ECO:0000256" key="10">
    <source>
        <dbReference type="ARBA" id="ARBA00022989"/>
    </source>
</evidence>
<feature type="transmembrane region" description="Helical" evidence="13">
    <location>
        <begin position="103"/>
        <end position="122"/>
    </location>
</feature>
<dbReference type="NCBIfam" id="TIGR01190">
    <property type="entry name" value="ccmB"/>
    <property type="match status" value="1"/>
</dbReference>
<keyword evidence="7 12" id="KW-0997">Cell inner membrane</keyword>
<evidence type="ECO:0000256" key="6">
    <source>
        <dbReference type="ARBA" id="ARBA00022475"/>
    </source>
</evidence>
<evidence type="ECO:0000256" key="11">
    <source>
        <dbReference type="ARBA" id="ARBA00023136"/>
    </source>
</evidence>
<reference evidence="14 15" key="1">
    <citation type="submission" date="2019-03" db="EMBL/GenBank/DDBJ databases">
        <title>Genomic Encyclopedia of Type Strains, Phase IV (KMG-IV): sequencing the most valuable type-strain genomes for metagenomic binning, comparative biology and taxonomic classification.</title>
        <authorList>
            <person name="Goeker M."/>
        </authorList>
    </citation>
    <scope>NUCLEOTIDE SEQUENCE [LARGE SCALE GENOMIC DNA]</scope>
    <source>
        <strain evidence="14 15">DSM 103923</strain>
    </source>
</reference>